<gene>
    <name evidence="2" type="ORF">NZ47_03370</name>
</gene>
<reference evidence="2 3" key="1">
    <citation type="journal article" date="2013" name="PLoS ONE">
        <title>Identification and characterization of three novel lipases belonging to families II and V from Anaerovibrio lipolyticus 5ST.</title>
        <authorList>
            <person name="Prive F."/>
            <person name="Kaderbhai N.N."/>
            <person name="Girdwood S."/>
            <person name="Worgan H.J."/>
            <person name="Pinloche E."/>
            <person name="Scollan N.D."/>
            <person name="Huws S.A."/>
            <person name="Newbold C.J."/>
        </authorList>
    </citation>
    <scope>NUCLEOTIDE SEQUENCE [LARGE SCALE GENOMIC DNA]</scope>
    <source>
        <strain evidence="2 3">5S</strain>
    </source>
</reference>
<name>A0A0B2K161_9FIRM</name>
<evidence type="ECO:0000313" key="2">
    <source>
        <dbReference type="EMBL" id="KHM52653.1"/>
    </source>
</evidence>
<dbReference type="SUPFAM" id="SSF47413">
    <property type="entry name" value="lambda repressor-like DNA-binding domains"/>
    <property type="match status" value="1"/>
</dbReference>
<dbReference type="Gene3D" id="1.10.260.40">
    <property type="entry name" value="lambda repressor-like DNA-binding domains"/>
    <property type="match status" value="1"/>
</dbReference>
<dbReference type="PROSITE" id="PS50943">
    <property type="entry name" value="HTH_CROC1"/>
    <property type="match status" value="1"/>
</dbReference>
<dbReference type="STRING" id="82374.NZ47_03370"/>
<protein>
    <submittedName>
        <fullName evidence="2">XRE family transcriptional regulator</fullName>
    </submittedName>
</protein>
<sequence length="126" mass="14114">MIDMNTIIAKNIHAIMQKQNKKQNELVQALDISQDAVSQILNGTHTFNLEELKAISQFLGIEVKRIVDISPGQSSDNAISRAFMGKVTTDSARDTLDIVETLSDMIVYHKRIRQNGVAMMQPWGDD</sequence>
<proteinExistence type="predicted"/>
<dbReference type="Proteomes" id="UP000030993">
    <property type="component" value="Unassembled WGS sequence"/>
</dbReference>
<organism evidence="2 3">
    <name type="scientific">Anaerovibrio lipolyticus</name>
    <dbReference type="NCBI Taxonomy" id="82374"/>
    <lineage>
        <taxon>Bacteria</taxon>
        <taxon>Bacillati</taxon>
        <taxon>Bacillota</taxon>
        <taxon>Negativicutes</taxon>
        <taxon>Selenomonadales</taxon>
        <taxon>Selenomonadaceae</taxon>
        <taxon>Anaerovibrio</taxon>
    </lineage>
</organism>
<dbReference type="AlphaFoldDB" id="A0A0B2K161"/>
<dbReference type="SMART" id="SM00530">
    <property type="entry name" value="HTH_XRE"/>
    <property type="match status" value="1"/>
</dbReference>
<accession>A0A0B2K161</accession>
<dbReference type="InterPro" id="IPR010982">
    <property type="entry name" value="Lambda_DNA-bd_dom_sf"/>
</dbReference>
<dbReference type="Pfam" id="PF01381">
    <property type="entry name" value="HTH_3"/>
    <property type="match status" value="1"/>
</dbReference>
<dbReference type="CDD" id="cd00093">
    <property type="entry name" value="HTH_XRE"/>
    <property type="match status" value="1"/>
</dbReference>
<keyword evidence="3" id="KW-1185">Reference proteome</keyword>
<evidence type="ECO:0000313" key="3">
    <source>
        <dbReference type="Proteomes" id="UP000030993"/>
    </source>
</evidence>
<dbReference type="InterPro" id="IPR001387">
    <property type="entry name" value="Cro/C1-type_HTH"/>
</dbReference>
<dbReference type="EMBL" id="JSCE01000069">
    <property type="protein sequence ID" value="KHM52653.1"/>
    <property type="molecule type" value="Genomic_DNA"/>
</dbReference>
<dbReference type="RefSeq" id="WP_039206421.1">
    <property type="nucleotide sequence ID" value="NZ_JSCE01000069.1"/>
</dbReference>
<evidence type="ECO:0000259" key="1">
    <source>
        <dbReference type="PROSITE" id="PS50943"/>
    </source>
</evidence>
<comment type="caution">
    <text evidence="2">The sequence shown here is derived from an EMBL/GenBank/DDBJ whole genome shotgun (WGS) entry which is preliminary data.</text>
</comment>
<feature type="domain" description="HTH cro/C1-type" evidence="1">
    <location>
        <begin position="12"/>
        <end position="66"/>
    </location>
</feature>
<dbReference type="GO" id="GO:0003677">
    <property type="term" value="F:DNA binding"/>
    <property type="evidence" value="ECO:0007669"/>
    <property type="project" value="InterPro"/>
</dbReference>